<accession>A0A1L0DP46</accession>
<protein>
    <recommendedName>
        <fullName evidence="6">pH-response regulator protein palH/RIM21</fullName>
    </recommendedName>
</protein>
<evidence type="ECO:0000256" key="8">
    <source>
        <dbReference type="SAM" id="Phobius"/>
    </source>
</evidence>
<evidence type="ECO:0000256" key="4">
    <source>
        <dbReference type="ARBA" id="ARBA00023136"/>
    </source>
</evidence>
<feature type="compositionally biased region" description="Basic and acidic residues" evidence="7">
    <location>
        <begin position="379"/>
        <end position="389"/>
    </location>
</feature>
<evidence type="ECO:0000256" key="3">
    <source>
        <dbReference type="ARBA" id="ARBA00022989"/>
    </source>
</evidence>
<feature type="transmembrane region" description="Helical" evidence="8">
    <location>
        <begin position="272"/>
        <end position="292"/>
    </location>
</feature>
<keyword evidence="2 8" id="KW-0812">Transmembrane</keyword>
<dbReference type="PANTHER" id="PTHR35779:SF1">
    <property type="entry name" value="PH-RESPONSE REGULATOR PROTEIN PALH_RIM21"/>
    <property type="match status" value="1"/>
</dbReference>
<feature type="transmembrane region" description="Helical" evidence="8">
    <location>
        <begin position="169"/>
        <end position="190"/>
    </location>
</feature>
<feature type="compositionally biased region" description="Acidic residues" evidence="7">
    <location>
        <begin position="361"/>
        <end position="370"/>
    </location>
</feature>
<evidence type="ECO:0000256" key="1">
    <source>
        <dbReference type="ARBA" id="ARBA00004141"/>
    </source>
</evidence>
<feature type="transmembrane region" description="Helical" evidence="8">
    <location>
        <begin position="298"/>
        <end position="321"/>
    </location>
</feature>
<evidence type="ECO:0000256" key="6">
    <source>
        <dbReference type="ARBA" id="ARBA00040155"/>
    </source>
</evidence>
<evidence type="ECO:0000256" key="5">
    <source>
        <dbReference type="ARBA" id="ARBA00038109"/>
    </source>
</evidence>
<organism evidence="9 10">
    <name type="scientific">Sungouiella intermedia</name>
    <dbReference type="NCBI Taxonomy" id="45354"/>
    <lineage>
        <taxon>Eukaryota</taxon>
        <taxon>Fungi</taxon>
        <taxon>Dikarya</taxon>
        <taxon>Ascomycota</taxon>
        <taxon>Saccharomycotina</taxon>
        <taxon>Pichiomycetes</taxon>
        <taxon>Metschnikowiaceae</taxon>
        <taxon>Sungouiella</taxon>
    </lineage>
</organism>
<feature type="transmembrane region" description="Helical" evidence="8">
    <location>
        <begin position="87"/>
        <end position="115"/>
    </location>
</feature>
<dbReference type="Pfam" id="PF08733">
    <property type="entry name" value="PalH"/>
    <property type="match status" value="1"/>
</dbReference>
<keyword evidence="3 8" id="KW-1133">Transmembrane helix</keyword>
<reference evidence="9 10" key="1">
    <citation type="submission" date="2016-10" db="EMBL/GenBank/DDBJ databases">
        <authorList>
            <person name="de Groot N.N."/>
        </authorList>
    </citation>
    <scope>NUCLEOTIDE SEQUENCE [LARGE SCALE GENOMIC DNA]</scope>
    <source>
        <strain evidence="9 10">CBS 141442</strain>
    </source>
</reference>
<comment type="similarity">
    <text evidence="5">Belongs to the palH/RIM21 family.</text>
</comment>
<evidence type="ECO:0000313" key="9">
    <source>
        <dbReference type="EMBL" id="SGZ57624.1"/>
    </source>
</evidence>
<keyword evidence="10" id="KW-1185">Reference proteome</keyword>
<evidence type="ECO:0000256" key="2">
    <source>
        <dbReference type="ARBA" id="ARBA00022692"/>
    </source>
</evidence>
<name>A0A1L0DP46_9ASCO</name>
<gene>
    <name evidence="9" type="ORF">SAMEA4029010_CIC11G00000003837</name>
</gene>
<feature type="transmembrane region" description="Helical" evidence="8">
    <location>
        <begin position="241"/>
        <end position="260"/>
    </location>
</feature>
<keyword evidence="4 8" id="KW-0472">Membrane</keyword>
<dbReference type="Proteomes" id="UP000182334">
    <property type="component" value="Chromosome VI"/>
</dbReference>
<dbReference type="STRING" id="45354.A0A1L0DP46"/>
<dbReference type="AlphaFoldDB" id="A0A1L0DP46"/>
<comment type="subcellular location">
    <subcellularLocation>
        <location evidence="1">Membrane</location>
        <topology evidence="1">Multi-pass membrane protein</topology>
    </subcellularLocation>
</comment>
<dbReference type="InterPro" id="IPR014844">
    <property type="entry name" value="PalH"/>
</dbReference>
<feature type="transmembrane region" description="Helical" evidence="8">
    <location>
        <begin position="127"/>
        <end position="149"/>
    </location>
</feature>
<evidence type="ECO:0000313" key="10">
    <source>
        <dbReference type="Proteomes" id="UP000182334"/>
    </source>
</evidence>
<dbReference type="OrthoDB" id="5393256at2759"/>
<feature type="region of interest" description="Disordered" evidence="7">
    <location>
        <begin position="361"/>
        <end position="393"/>
    </location>
</feature>
<dbReference type="GO" id="GO:0071467">
    <property type="term" value="P:cellular response to pH"/>
    <property type="evidence" value="ECO:0007669"/>
    <property type="project" value="TreeGrafter"/>
</dbReference>
<dbReference type="GO" id="GO:0005886">
    <property type="term" value="C:plasma membrane"/>
    <property type="evidence" value="ECO:0007669"/>
    <property type="project" value="TreeGrafter"/>
</dbReference>
<evidence type="ECO:0000256" key="7">
    <source>
        <dbReference type="SAM" id="MobiDB-lite"/>
    </source>
</evidence>
<feature type="transmembrane region" description="Helical" evidence="8">
    <location>
        <begin position="202"/>
        <end position="221"/>
    </location>
</feature>
<dbReference type="EMBL" id="LT635761">
    <property type="protein sequence ID" value="SGZ57624.1"/>
    <property type="molecule type" value="Genomic_DNA"/>
</dbReference>
<sequence length="500" mass="56799">MFWRASSPSVTYDLCQPVTLPEGVLISHDFDKQVRYIRSATFHQKCYMGSTPMLNTNVNLVMNTFSQPLPIVKHSWEQFTLHPSRGVFIFSVVPIIYSISISAVVTWFLTIFVLANYTIKPSLLLKASTLMLLIYMLITVIGSIIVLHGQQRQGYLHGAALLDHINQQVYLNVIDMLVVFLLQVNQVQVVMRLFSRQSDKRLIFLVGLVASLASQTLWSITKFHNFDNDDEVGKILPAFTYLIRIAMSISYAALFTAFLLTKVRTLFAHKGIWPISLLTLVFIYAPVAFFIADVSSAWVYELSEIFSVVTYVVCVVIPWEWCNKYNIIRKMIEKEGVLGRRFHEDEICELDRFELFVEEESDSDAGDVGDEGSQLLSHRSGESTSRRLEQNISKSLEMPHESTTTPYNRLVNGMWVLRDRFLDITDKIIATGLAIPRSVSVSSNNATSPNFHFDRNGSAEVVEPSTRSRTVVFADGENPGRNRRDVFVYSTKDVCINLDD</sequence>
<proteinExistence type="inferred from homology"/>
<dbReference type="PANTHER" id="PTHR35779">
    <property type="entry name" value="PH-RESPONSE REGULATOR PROTEIN PALH/RIM21"/>
    <property type="match status" value="1"/>
</dbReference>